<dbReference type="PRINTS" id="PR00700">
    <property type="entry name" value="PRTYPHPHTASE"/>
</dbReference>
<keyword evidence="2" id="KW-0472">Membrane</keyword>
<dbReference type="InterPro" id="IPR042635">
    <property type="entry name" value="MEGF10/SREC1/2-like"/>
</dbReference>
<keyword evidence="3" id="KW-0732">Signal</keyword>
<dbReference type="Pfam" id="PF00102">
    <property type="entry name" value="Y_phosphatase"/>
    <property type="match status" value="1"/>
</dbReference>
<keyword evidence="2" id="KW-1133">Transmembrane helix</keyword>
<dbReference type="InterPro" id="IPR000242">
    <property type="entry name" value="PTP_cat"/>
</dbReference>
<dbReference type="Gene3D" id="2.170.300.10">
    <property type="entry name" value="Tie2 ligand-binding domain superfamily"/>
    <property type="match status" value="2"/>
</dbReference>
<keyword evidence="2" id="KW-0812">Transmembrane</keyword>
<dbReference type="RefSeq" id="XP_022310950.1">
    <property type="nucleotide sequence ID" value="XM_022455242.1"/>
</dbReference>
<dbReference type="OrthoDB" id="10253954at2759"/>
<dbReference type="AlphaFoldDB" id="A0A8B8C5S0"/>
<dbReference type="GeneID" id="111116256"/>
<dbReference type="InterPro" id="IPR029021">
    <property type="entry name" value="Prot-tyrosine_phosphatase-like"/>
</dbReference>
<feature type="transmembrane region" description="Helical" evidence="2">
    <location>
        <begin position="435"/>
        <end position="460"/>
    </location>
</feature>
<feature type="domain" description="Tyrosine-protein phosphatase" evidence="4">
    <location>
        <begin position="572"/>
        <end position="684"/>
    </location>
</feature>
<reference evidence="6" key="1">
    <citation type="submission" date="2025-08" db="UniProtKB">
        <authorList>
            <consortium name="RefSeq"/>
        </authorList>
    </citation>
    <scope>IDENTIFICATION</scope>
    <source>
        <tissue evidence="6">Whole sample</tissue>
    </source>
</reference>
<feature type="signal peptide" evidence="3">
    <location>
        <begin position="1"/>
        <end position="22"/>
    </location>
</feature>
<dbReference type="PROSITE" id="PS50055">
    <property type="entry name" value="TYR_PHOSPHATASE_PTP"/>
    <property type="match status" value="1"/>
</dbReference>
<organism evidence="5 6">
    <name type="scientific">Crassostrea virginica</name>
    <name type="common">Eastern oyster</name>
    <dbReference type="NCBI Taxonomy" id="6565"/>
    <lineage>
        <taxon>Eukaryota</taxon>
        <taxon>Metazoa</taxon>
        <taxon>Spiralia</taxon>
        <taxon>Lophotrochozoa</taxon>
        <taxon>Mollusca</taxon>
        <taxon>Bivalvia</taxon>
        <taxon>Autobranchia</taxon>
        <taxon>Pteriomorphia</taxon>
        <taxon>Ostreida</taxon>
        <taxon>Ostreoidea</taxon>
        <taxon>Ostreidae</taxon>
        <taxon>Crassostrea</taxon>
    </lineage>
</organism>
<dbReference type="GO" id="GO:0004725">
    <property type="term" value="F:protein tyrosine phosphatase activity"/>
    <property type="evidence" value="ECO:0007669"/>
    <property type="project" value="InterPro"/>
</dbReference>
<dbReference type="PANTHER" id="PTHR24043">
    <property type="entry name" value="SCAVENGER RECEPTOR CLASS F"/>
    <property type="match status" value="1"/>
</dbReference>
<dbReference type="PANTHER" id="PTHR24043:SF8">
    <property type="entry name" value="EGF-LIKE DOMAIN-CONTAINING PROTEIN"/>
    <property type="match status" value="1"/>
</dbReference>
<evidence type="ECO:0000256" key="1">
    <source>
        <dbReference type="ARBA" id="ARBA00022536"/>
    </source>
</evidence>
<dbReference type="Pfam" id="PF22633">
    <property type="entry name" value="F5_F8_type_C_2"/>
    <property type="match status" value="1"/>
</dbReference>
<sequence length="684" mass="76750">MLRMAGTYAFFLQSLWIVSVQMYQQFVIPRETQATTSSTYDDYVASRTVDGDYDQYISRCSHTDYVANITEAWLRINLERVYSFKSVKFWYRGSRTTRLPGYSIRVSNTSILSTASICYQDSGRFALPDELEECHMTGQFVWLYQNRTLDGLCPMLEICEVQIFGCETGRYGTDCSKTCNHCKNHDRCGIVSGKCDESGCANTNFYQPLCVECIPGKYGGDCFYHCSEFCKNKTCQRYNGTCLYGCENGYIGRYCNQTCPSGKFGYDCREECGNCYQKHACNHVNGICADGCNEGFKGQLCKTPCSDGEFGKDCTHNCSGNCLHMAVCDKSSGYEGPKCDATCKYGRYGLNCSLNCGNCVDSTNCNHVNGTCTLGCAPGWQNSEKCVTPCINDTYGKGCMYNCTGICLNGEFCNRIDGSCSEGIIDRLTEDPSQIGVIAGSISTVVIAALVTILLIIIMFRRRNDKHSRKIIEDSIYHLPEIINDENTYEELNTDEERKAYRHKESVTQSSQATLKEASAKRSLVSQGFDKQHTVSQISTKHNHVKYPTKVIMILDLRSRLHDLEEHFNEGFLHEFESLSKNNPGISCGTGKLRENITKNRSANTLPYDHSRVILQSTVSDYINASLIKNTNGVTSYIASQEPMTNTYSDFWQMVWQEDVNIIAMVSIIEDDTGVRISCMQACL</sequence>
<dbReference type="InterPro" id="IPR008979">
    <property type="entry name" value="Galactose-bd-like_sf"/>
</dbReference>
<dbReference type="Gene3D" id="3.90.190.10">
    <property type="entry name" value="Protein tyrosine phosphatase superfamily"/>
    <property type="match status" value="1"/>
</dbReference>
<dbReference type="KEGG" id="cvn:111116256"/>
<evidence type="ECO:0000313" key="5">
    <source>
        <dbReference type="Proteomes" id="UP000694844"/>
    </source>
</evidence>
<feature type="chain" id="PRO_5034479249" evidence="3">
    <location>
        <begin position="23"/>
        <end position="684"/>
    </location>
</feature>
<dbReference type="SUPFAM" id="SSF52799">
    <property type="entry name" value="(Phosphotyrosine protein) phosphatases II"/>
    <property type="match status" value="1"/>
</dbReference>
<keyword evidence="1" id="KW-0245">EGF-like domain</keyword>
<name>A0A8B8C5S0_CRAVI</name>
<dbReference type="GO" id="GO:0005044">
    <property type="term" value="F:scavenger receptor activity"/>
    <property type="evidence" value="ECO:0007669"/>
    <property type="project" value="InterPro"/>
</dbReference>
<accession>A0A8B8C5S0</accession>
<dbReference type="Gene3D" id="2.60.120.260">
    <property type="entry name" value="Galactose-binding domain-like"/>
    <property type="match status" value="1"/>
</dbReference>
<dbReference type="SMART" id="SM00194">
    <property type="entry name" value="PTPc"/>
    <property type="match status" value="1"/>
</dbReference>
<evidence type="ECO:0000256" key="2">
    <source>
        <dbReference type="SAM" id="Phobius"/>
    </source>
</evidence>
<evidence type="ECO:0000256" key="3">
    <source>
        <dbReference type="SAM" id="SignalP"/>
    </source>
</evidence>
<proteinExistence type="predicted"/>
<dbReference type="Proteomes" id="UP000694844">
    <property type="component" value="Chromosome 10"/>
</dbReference>
<evidence type="ECO:0000259" key="4">
    <source>
        <dbReference type="PROSITE" id="PS50055"/>
    </source>
</evidence>
<protein>
    <submittedName>
        <fullName evidence="6">Multiple epidermal growth factor-like domains protein 11</fullName>
    </submittedName>
</protein>
<gene>
    <name evidence="6" type="primary">LOC111116256</name>
</gene>
<dbReference type="SUPFAM" id="SSF49785">
    <property type="entry name" value="Galactose-binding domain-like"/>
    <property type="match status" value="1"/>
</dbReference>
<evidence type="ECO:0000313" key="6">
    <source>
        <dbReference type="RefSeq" id="XP_022310950.1"/>
    </source>
</evidence>
<keyword evidence="5" id="KW-1185">Reference proteome</keyword>